<feature type="region of interest" description="Disordered" evidence="1">
    <location>
        <begin position="210"/>
        <end position="296"/>
    </location>
</feature>
<dbReference type="Proteomes" id="UP000288859">
    <property type="component" value="Unassembled WGS sequence"/>
</dbReference>
<protein>
    <recommendedName>
        <fullName evidence="2">Atos-like conserved domain-containing protein</fullName>
    </recommendedName>
</protein>
<feature type="region of interest" description="Disordered" evidence="1">
    <location>
        <begin position="1"/>
        <end position="47"/>
    </location>
</feature>
<accession>A0A438NJE7</accession>
<dbReference type="InterPro" id="IPR051506">
    <property type="entry name" value="ATOS_Transcription_Regulators"/>
</dbReference>
<feature type="region of interest" description="Disordered" evidence="1">
    <location>
        <begin position="83"/>
        <end position="192"/>
    </location>
</feature>
<evidence type="ECO:0000259" key="2">
    <source>
        <dbReference type="SMART" id="SM01177"/>
    </source>
</evidence>
<feature type="compositionally biased region" description="Polar residues" evidence="1">
    <location>
        <begin position="278"/>
        <end position="295"/>
    </location>
</feature>
<feature type="compositionally biased region" description="Basic and acidic residues" evidence="1">
    <location>
        <begin position="36"/>
        <end position="47"/>
    </location>
</feature>
<dbReference type="PANTHER" id="PTHR13199:SF11">
    <property type="entry name" value="PROTEIN ATOSSA"/>
    <property type="match status" value="1"/>
</dbReference>
<evidence type="ECO:0000313" key="4">
    <source>
        <dbReference type="Proteomes" id="UP000288859"/>
    </source>
</evidence>
<feature type="compositionally biased region" description="Polar residues" evidence="1">
    <location>
        <begin position="140"/>
        <end position="152"/>
    </location>
</feature>
<feature type="compositionally biased region" description="Polar residues" evidence="1">
    <location>
        <begin position="587"/>
        <end position="604"/>
    </location>
</feature>
<reference evidence="3 4" key="1">
    <citation type="submission" date="2017-03" db="EMBL/GenBank/DDBJ databases">
        <title>Genomes of endolithic fungi from Antarctica.</title>
        <authorList>
            <person name="Coleine C."/>
            <person name="Masonjones S."/>
            <person name="Stajich J.E."/>
        </authorList>
    </citation>
    <scope>NUCLEOTIDE SEQUENCE [LARGE SCALE GENOMIC DNA]</scope>
    <source>
        <strain evidence="3 4">CCFEE 6314</strain>
    </source>
</reference>
<evidence type="ECO:0000256" key="1">
    <source>
        <dbReference type="SAM" id="MobiDB-lite"/>
    </source>
</evidence>
<dbReference type="PANTHER" id="PTHR13199">
    <property type="entry name" value="GH03947P"/>
    <property type="match status" value="1"/>
</dbReference>
<name>A0A438NJE7_EXOME</name>
<gene>
    <name evidence="3" type="ORF">B0A52_00217</name>
</gene>
<dbReference type="Pfam" id="PF13889">
    <property type="entry name" value="Chromosome_seg"/>
    <property type="match status" value="1"/>
</dbReference>
<feature type="region of interest" description="Disordered" evidence="1">
    <location>
        <begin position="645"/>
        <end position="703"/>
    </location>
</feature>
<feature type="compositionally biased region" description="Low complexity" evidence="1">
    <location>
        <begin position="435"/>
        <end position="447"/>
    </location>
</feature>
<feature type="region of interest" description="Disordered" evidence="1">
    <location>
        <begin position="580"/>
        <end position="617"/>
    </location>
</feature>
<feature type="compositionally biased region" description="Low complexity" evidence="1">
    <location>
        <begin position="677"/>
        <end position="687"/>
    </location>
</feature>
<evidence type="ECO:0000313" key="3">
    <source>
        <dbReference type="EMBL" id="RVX75860.1"/>
    </source>
</evidence>
<dbReference type="EMBL" id="NAJM01000001">
    <property type="protein sequence ID" value="RVX75860.1"/>
    <property type="molecule type" value="Genomic_DNA"/>
</dbReference>
<organism evidence="3 4">
    <name type="scientific">Exophiala mesophila</name>
    <name type="common">Black yeast-like fungus</name>
    <dbReference type="NCBI Taxonomy" id="212818"/>
    <lineage>
        <taxon>Eukaryota</taxon>
        <taxon>Fungi</taxon>
        <taxon>Dikarya</taxon>
        <taxon>Ascomycota</taxon>
        <taxon>Pezizomycotina</taxon>
        <taxon>Eurotiomycetes</taxon>
        <taxon>Chaetothyriomycetidae</taxon>
        <taxon>Chaetothyriales</taxon>
        <taxon>Herpotrichiellaceae</taxon>
        <taxon>Exophiala</taxon>
    </lineage>
</organism>
<dbReference type="SMART" id="SM01177">
    <property type="entry name" value="DUF4210"/>
    <property type="match status" value="1"/>
</dbReference>
<feature type="compositionally biased region" description="Polar residues" evidence="1">
    <location>
        <begin position="259"/>
        <end position="268"/>
    </location>
</feature>
<feature type="compositionally biased region" description="Polar residues" evidence="1">
    <location>
        <begin position="210"/>
        <end position="228"/>
    </location>
</feature>
<dbReference type="InterPro" id="IPR033473">
    <property type="entry name" value="Atos-like_C"/>
</dbReference>
<feature type="compositionally biased region" description="Polar residues" evidence="1">
    <location>
        <begin position="106"/>
        <end position="119"/>
    </location>
</feature>
<proteinExistence type="predicted"/>
<feature type="compositionally biased region" description="Polar residues" evidence="1">
    <location>
        <begin position="411"/>
        <end position="421"/>
    </location>
</feature>
<sequence>MVRFEERHNSDPQDAETGKDRSVNTDDWCDKSSLGDTKDEPEIRTSDREELIQCIKRGQRPTWVPKPTLEALCAEANTWQPRSTGLLHRHDSESQPISPYPVAQHQEPSTPAQQTSPCATDSLRRSLSALHTGDFHNAYQPISSPTTVDPPTNISPPIMSHDYSSQYGFPPMPKNLTEEPPRRSRAPSLGSSLSSSFVMRVPTSPLVNSMNNPSLDFSPKEPSSTNTKAARRRTLPPNAYGPLQMLPIEDSMPPFGRHSSATHQLNSPETHDIHTPRRSLSSFTYQPTSSNQSPSLARARRLSLACDVSPRQRASLLGSFEESILRGRMSIPPSKPLDFVAQIGVVGKGKCPASLKCPAHVTVPFPAVFYNYPSSNDSRSISDDNPSPYVGAIDLEHNLKPAEPPVRRSGRASTSLHTESPATDIKSLDDPHTGSQDSPSSEQSVSQRVKVPNGGVYRVPQVGQLQVIIKNPNKTAVKLFLVPYDLTGMPPGTKTFVRQRSFSTSPALNVALLDKRIVTPMRERNGGKDILRYLIHLKFCCTSKGRFYLHDQIRVIFANRVPDDKEKLRHEVQLQEPRFSPYKPTVENGSRSPSMNENRFSPSPTMSPPPYGARGSILDSSRGDFHDFCDSALNFNPPRNPALVVRGPDLSADLSPTSSQRDAYAEGDPPPTPGFLPSRSSRSSPVSWTTTAKGAPSIEAGDGLISQKLREFNANRAAGD</sequence>
<dbReference type="OrthoDB" id="8625101at2759"/>
<feature type="region of interest" description="Disordered" evidence="1">
    <location>
        <begin position="397"/>
        <end position="448"/>
    </location>
</feature>
<feature type="compositionally biased region" description="Basic and acidic residues" evidence="1">
    <location>
        <begin position="1"/>
        <end position="30"/>
    </location>
</feature>
<dbReference type="VEuPathDB" id="FungiDB:PV10_01755"/>
<dbReference type="AlphaFoldDB" id="A0A438NJE7"/>
<comment type="caution">
    <text evidence="3">The sequence shown here is derived from an EMBL/GenBank/DDBJ whole genome shotgun (WGS) entry which is preliminary data.</text>
</comment>
<feature type="domain" description="Atos-like conserved" evidence="2">
    <location>
        <begin position="316"/>
        <end position="390"/>
    </location>
</feature>
<dbReference type="Pfam" id="PF13915">
    <property type="entry name" value="DUF4210"/>
    <property type="match status" value="1"/>
</dbReference>
<dbReference type="InterPro" id="IPR025261">
    <property type="entry name" value="Atos-like_cons_dom"/>
</dbReference>